<dbReference type="RefSeq" id="WP_089961737.1">
    <property type="nucleotide sequence ID" value="NZ_FNAV01000012.1"/>
</dbReference>
<evidence type="ECO:0000313" key="2">
    <source>
        <dbReference type="Proteomes" id="UP000198994"/>
    </source>
</evidence>
<keyword evidence="2" id="KW-1185">Reference proteome</keyword>
<evidence type="ECO:0000313" key="1">
    <source>
        <dbReference type="EMBL" id="SDF07731.1"/>
    </source>
</evidence>
<name>A0A1G7I4S1_9RHOB</name>
<sequence>MRTVFLCGVAALALAGCASNMPDSGAGVGFQDYGEQQYRSQQEAQNTQLTVQPPTAVETSTLDGNSLETQAAATAAAQNSGVAPLQASPSNAAPQMVTNSAGISNENSFEAVSAERDIQDDAALIAQNRAQYQVVTPTQLPPRPDSNSPNIVAYALQTTNPVGTPLYERSGRYDGNRIGRACGQYNSSDLAQEAFLAGGGPQRDRKGLDPDGDGFACAWDPAPFRAARGG</sequence>
<dbReference type="Proteomes" id="UP000198994">
    <property type="component" value="Unassembled WGS sequence"/>
</dbReference>
<evidence type="ECO:0008006" key="3">
    <source>
        <dbReference type="Google" id="ProtNLM"/>
    </source>
</evidence>
<organism evidence="1 2">
    <name type="scientific">Salipiger thiooxidans</name>
    <dbReference type="NCBI Taxonomy" id="282683"/>
    <lineage>
        <taxon>Bacteria</taxon>
        <taxon>Pseudomonadati</taxon>
        <taxon>Pseudomonadota</taxon>
        <taxon>Alphaproteobacteria</taxon>
        <taxon>Rhodobacterales</taxon>
        <taxon>Roseobacteraceae</taxon>
        <taxon>Salipiger</taxon>
    </lineage>
</organism>
<dbReference type="STRING" id="282683.SAMN04488105_11240"/>
<accession>A0A1G7I4S1</accession>
<dbReference type="OrthoDB" id="7951357at2"/>
<dbReference type="AlphaFoldDB" id="A0A1G7I4S1"/>
<gene>
    <name evidence="1" type="ORF">SAMN04488105_11240</name>
</gene>
<proteinExistence type="predicted"/>
<dbReference type="PROSITE" id="PS51257">
    <property type="entry name" value="PROKAR_LIPOPROTEIN"/>
    <property type="match status" value="1"/>
</dbReference>
<protein>
    <recommendedName>
        <fullName evidence="3">Excalibur calcium-binding domain-containing protein</fullName>
    </recommendedName>
</protein>
<reference evidence="2" key="1">
    <citation type="submission" date="2016-10" db="EMBL/GenBank/DDBJ databases">
        <authorList>
            <person name="Varghese N."/>
            <person name="Submissions S."/>
        </authorList>
    </citation>
    <scope>NUCLEOTIDE SEQUENCE [LARGE SCALE GENOMIC DNA]</scope>
    <source>
        <strain evidence="2">DSM 10146</strain>
    </source>
</reference>
<dbReference type="EMBL" id="FNAV01000012">
    <property type="protein sequence ID" value="SDF07731.1"/>
    <property type="molecule type" value="Genomic_DNA"/>
</dbReference>